<reference evidence="1 2" key="1">
    <citation type="submission" date="2020-09" db="EMBL/GenBank/DDBJ databases">
        <title>De no assembly of potato wild relative species, Solanum commersonii.</title>
        <authorList>
            <person name="Cho K."/>
        </authorList>
    </citation>
    <scope>NUCLEOTIDE SEQUENCE [LARGE SCALE GENOMIC DNA]</scope>
    <source>
        <strain evidence="1">LZ3.2</strain>
        <tissue evidence="1">Leaf</tissue>
    </source>
</reference>
<accession>A0A9J5YFV6</accession>
<dbReference type="AlphaFoldDB" id="A0A9J5YFV6"/>
<dbReference type="EMBL" id="JACXVP010000006">
    <property type="protein sequence ID" value="KAG5598711.1"/>
    <property type="molecule type" value="Genomic_DNA"/>
</dbReference>
<proteinExistence type="predicted"/>
<evidence type="ECO:0000313" key="1">
    <source>
        <dbReference type="EMBL" id="KAG5598711.1"/>
    </source>
</evidence>
<dbReference type="Proteomes" id="UP000824120">
    <property type="component" value="Chromosome 6"/>
</dbReference>
<sequence length="77" mass="9018">MCNCTQVKQYMNHYDIGKRVKIVITCAVLHDYLREFQRSDEIFMVDEHENIVANDIDQQITQSINVGSSSQSYDQEM</sequence>
<comment type="caution">
    <text evidence="1">The sequence shown here is derived from an EMBL/GenBank/DDBJ whole genome shotgun (WGS) entry which is preliminary data.</text>
</comment>
<protein>
    <submittedName>
        <fullName evidence="1">Uncharacterized protein</fullName>
    </submittedName>
</protein>
<keyword evidence="2" id="KW-1185">Reference proteome</keyword>
<evidence type="ECO:0000313" key="2">
    <source>
        <dbReference type="Proteomes" id="UP000824120"/>
    </source>
</evidence>
<organism evidence="1 2">
    <name type="scientific">Solanum commersonii</name>
    <name type="common">Commerson's wild potato</name>
    <name type="synonym">Commerson's nightshade</name>
    <dbReference type="NCBI Taxonomy" id="4109"/>
    <lineage>
        <taxon>Eukaryota</taxon>
        <taxon>Viridiplantae</taxon>
        <taxon>Streptophyta</taxon>
        <taxon>Embryophyta</taxon>
        <taxon>Tracheophyta</taxon>
        <taxon>Spermatophyta</taxon>
        <taxon>Magnoliopsida</taxon>
        <taxon>eudicotyledons</taxon>
        <taxon>Gunneridae</taxon>
        <taxon>Pentapetalae</taxon>
        <taxon>asterids</taxon>
        <taxon>lamiids</taxon>
        <taxon>Solanales</taxon>
        <taxon>Solanaceae</taxon>
        <taxon>Solanoideae</taxon>
        <taxon>Solaneae</taxon>
        <taxon>Solanum</taxon>
    </lineage>
</organism>
<gene>
    <name evidence="1" type="ORF">H5410_030081</name>
</gene>
<name>A0A9J5YFV6_SOLCO</name>